<gene>
    <name evidence="2" type="ORF">OWR29_12690</name>
</gene>
<accession>A0ABT4AX93</accession>
<dbReference type="PROSITE" id="PS51257">
    <property type="entry name" value="PROKAR_LIPOPROTEIN"/>
    <property type="match status" value="1"/>
</dbReference>
<reference evidence="2" key="1">
    <citation type="submission" date="2022-11" db="EMBL/GenBank/DDBJ databases">
        <authorList>
            <person name="Somphong A."/>
            <person name="Phongsopitanun W."/>
        </authorList>
    </citation>
    <scope>NUCLEOTIDE SEQUENCE</scope>
    <source>
        <strain evidence="2">Pm04-4</strain>
    </source>
</reference>
<dbReference type="RefSeq" id="WP_267562894.1">
    <property type="nucleotide sequence ID" value="NZ_JAPNTZ010000004.1"/>
</dbReference>
<organism evidence="2 3">
    <name type="scientific">Paractinoplanes pyxinae</name>
    <dbReference type="NCBI Taxonomy" id="2997416"/>
    <lineage>
        <taxon>Bacteria</taxon>
        <taxon>Bacillati</taxon>
        <taxon>Actinomycetota</taxon>
        <taxon>Actinomycetes</taxon>
        <taxon>Micromonosporales</taxon>
        <taxon>Micromonosporaceae</taxon>
        <taxon>Paractinoplanes</taxon>
    </lineage>
</organism>
<sequence>MRQRWVWGGIALVALVGGCTSGSDDEPATPKSPPAWTEPAAYSYVLARGCDAAKPVGRYQVDVKSGAVADSKRLDTTSVEPSAGSEEDLGPATGDTGEEIEAFTLNELLEMAQNATDDGGAVTKAFDNTDGHPVKVTIDVGSGPECWNVSDYKTA</sequence>
<evidence type="ECO:0000256" key="1">
    <source>
        <dbReference type="SAM" id="MobiDB-lite"/>
    </source>
</evidence>
<dbReference type="Proteomes" id="UP001151002">
    <property type="component" value="Unassembled WGS sequence"/>
</dbReference>
<evidence type="ECO:0008006" key="4">
    <source>
        <dbReference type="Google" id="ProtNLM"/>
    </source>
</evidence>
<evidence type="ECO:0000313" key="3">
    <source>
        <dbReference type="Proteomes" id="UP001151002"/>
    </source>
</evidence>
<evidence type="ECO:0000313" key="2">
    <source>
        <dbReference type="EMBL" id="MCY1138858.1"/>
    </source>
</evidence>
<dbReference type="EMBL" id="JAPNTZ010000004">
    <property type="protein sequence ID" value="MCY1138858.1"/>
    <property type="molecule type" value="Genomic_DNA"/>
</dbReference>
<name>A0ABT4AX93_9ACTN</name>
<keyword evidence="3" id="KW-1185">Reference proteome</keyword>
<feature type="region of interest" description="Disordered" evidence="1">
    <location>
        <begin position="70"/>
        <end position="96"/>
    </location>
</feature>
<proteinExistence type="predicted"/>
<protein>
    <recommendedName>
        <fullName evidence="4">Lipoprotein</fullName>
    </recommendedName>
</protein>
<comment type="caution">
    <text evidence="2">The sequence shown here is derived from an EMBL/GenBank/DDBJ whole genome shotgun (WGS) entry which is preliminary data.</text>
</comment>